<evidence type="ECO:0000313" key="1">
    <source>
        <dbReference type="EMBL" id="ATU83407.1"/>
    </source>
</evidence>
<dbReference type="Proteomes" id="UP000267516">
    <property type="component" value="Segment"/>
</dbReference>
<accession>A0A2D3I4U7</accession>
<protein>
    <submittedName>
        <fullName evidence="1">ORF1154</fullName>
    </submittedName>
</protein>
<reference evidence="1" key="1">
    <citation type="journal article" date="2018" name="Aquaculture">
        <title>Complete genome sequence of a white spot syndrome virus associated with a disease incursion in Australia.</title>
        <authorList>
            <person name="Oakey J."/>
            <person name="Smith C.S."/>
        </authorList>
    </citation>
    <scope>NUCLEOTIDE SEQUENCE [LARGE SCALE GENOMIC DNA]</scope>
    <source>
        <strain evidence="1">WSSV-AU</strain>
    </source>
</reference>
<organism evidence="1">
    <name type="scientific">White spot syndrome virus</name>
    <dbReference type="NCBI Taxonomy" id="342409"/>
    <lineage>
        <taxon>Viruses</taxon>
        <taxon>Viruses incertae sedis</taxon>
        <taxon>Naldaviricetes</taxon>
        <taxon>Nimaviridae</taxon>
        <taxon>Whispovirus</taxon>
    </lineage>
</organism>
<proteinExistence type="predicted"/>
<name>A0A2D3I4U7_9VIRU</name>
<sequence length="523" mass="57360">MESRPWKKPNSTSIVEVVITRVFRQASLYTTLNPPLPSQMSSYLDLLNVAGGGGGGGANDADNETARRIFQTYGSFYNNNQTVAEEDYKRLVGVTETDDLLTPENVVGNLDTGERVTPFLSLDVMLSTCDLKHPSSTDGNVLKNIHFSESIPANDIISFPSSDTEELNKDLLDSVRNQIKFGFDPITETLKNCITTQTLLHSFLKSSLLTLQEKFNEWGSIQLEKGGQEMALCASLKIMGQISALIETAKEASMDNKKKNNNACANCRDSKCSASLVTLFNKTIDEKYVKQNSSSASALLANTFTAGANKPPKEFITKDNAHGNSDTNYTAMSDNLICPGKYYSSDITYEVTKQAKERIKNNNKKMRLATGVEMVMKELEAENNKEGGRVEVEVEGVEQQQPSTSGEEMQMEIMLPTPPPPDLESLVTEGVDDYPVFSPLPSLLSPMPASPLPSNGNSALEDGGPFAPSADIVVDKTSEIMGRTPGSEWVHQRDRNSKMEIRNYGARGSGINTGRYRRNNTVL</sequence>
<dbReference type="EMBL" id="MF768985">
    <property type="protein sequence ID" value="ATU83407.1"/>
    <property type="molecule type" value="Genomic_DNA"/>
</dbReference>